<protein>
    <submittedName>
        <fullName evidence="3">Ubiquitin</fullName>
    </submittedName>
</protein>
<dbReference type="InterPro" id="IPR000626">
    <property type="entry name" value="Ubiquitin-like_dom"/>
</dbReference>
<dbReference type="PROSITE" id="PS50053">
    <property type="entry name" value="UBIQUITIN_2"/>
    <property type="match status" value="1"/>
</dbReference>
<feature type="compositionally biased region" description="Low complexity" evidence="1">
    <location>
        <begin position="519"/>
        <end position="534"/>
    </location>
</feature>
<dbReference type="InterPro" id="IPR029071">
    <property type="entry name" value="Ubiquitin-like_domsf"/>
</dbReference>
<dbReference type="Proteomes" id="UP000243975">
    <property type="component" value="Unassembled WGS sequence"/>
</dbReference>
<dbReference type="InterPro" id="IPR019954">
    <property type="entry name" value="Ubiquitin_CS"/>
</dbReference>
<dbReference type="PANTHER" id="PTHR15204">
    <property type="entry name" value="LARGE PROLINE-RICH PROTEIN BAG6"/>
    <property type="match status" value="1"/>
</dbReference>
<dbReference type="AlphaFoldDB" id="A0A118JWF6"/>
<dbReference type="Gene3D" id="3.10.20.90">
    <property type="entry name" value="Phosphatidylinositol 3-kinase Catalytic Subunit, Chain A, domain 1"/>
    <property type="match status" value="1"/>
</dbReference>
<feature type="compositionally biased region" description="Polar residues" evidence="1">
    <location>
        <begin position="666"/>
        <end position="677"/>
    </location>
</feature>
<organism evidence="3 4">
    <name type="scientific">Cynara cardunculus var. scolymus</name>
    <name type="common">Globe artichoke</name>
    <name type="synonym">Cynara scolymus</name>
    <dbReference type="NCBI Taxonomy" id="59895"/>
    <lineage>
        <taxon>Eukaryota</taxon>
        <taxon>Viridiplantae</taxon>
        <taxon>Streptophyta</taxon>
        <taxon>Embryophyta</taxon>
        <taxon>Tracheophyta</taxon>
        <taxon>Spermatophyta</taxon>
        <taxon>Magnoliopsida</taxon>
        <taxon>eudicotyledons</taxon>
        <taxon>Gunneridae</taxon>
        <taxon>Pentapetalae</taxon>
        <taxon>asterids</taxon>
        <taxon>campanulids</taxon>
        <taxon>Asterales</taxon>
        <taxon>Asteraceae</taxon>
        <taxon>Carduoideae</taxon>
        <taxon>Cardueae</taxon>
        <taxon>Carduinae</taxon>
        <taxon>Cynara</taxon>
    </lineage>
</organism>
<proteinExistence type="predicted"/>
<dbReference type="Gramene" id="KVH95409">
    <property type="protein sequence ID" value="KVH95409"/>
    <property type="gene ID" value="Ccrd_002506"/>
</dbReference>
<dbReference type="GO" id="GO:0031593">
    <property type="term" value="F:polyubiquitin modification-dependent protein binding"/>
    <property type="evidence" value="ECO:0007669"/>
    <property type="project" value="TreeGrafter"/>
</dbReference>
<evidence type="ECO:0000313" key="3">
    <source>
        <dbReference type="EMBL" id="KVH95409.1"/>
    </source>
</evidence>
<dbReference type="SMART" id="SM00213">
    <property type="entry name" value="UBQ"/>
    <property type="match status" value="1"/>
</dbReference>
<name>A0A118JWF6_CYNCS</name>
<dbReference type="OMA" id="DPFRNIN"/>
<feature type="region of interest" description="Disordered" evidence="1">
    <location>
        <begin position="657"/>
        <end position="677"/>
    </location>
</feature>
<evidence type="ECO:0000256" key="1">
    <source>
        <dbReference type="SAM" id="MobiDB-lite"/>
    </source>
</evidence>
<dbReference type="PRINTS" id="PR00348">
    <property type="entry name" value="UBIQUITIN"/>
</dbReference>
<reference evidence="3 4" key="1">
    <citation type="journal article" date="2016" name="Sci. Rep.">
        <title>The genome sequence of the outbreeding globe artichoke constructed de novo incorporating a phase-aware low-pass sequencing strategy of F1 progeny.</title>
        <authorList>
            <person name="Scaglione D."/>
            <person name="Reyes-Chin-Wo S."/>
            <person name="Acquadro A."/>
            <person name="Froenicke L."/>
            <person name="Portis E."/>
            <person name="Beitel C."/>
            <person name="Tirone M."/>
            <person name="Mauro R."/>
            <person name="Lo Monaco A."/>
            <person name="Mauromicale G."/>
            <person name="Faccioli P."/>
            <person name="Cattivelli L."/>
            <person name="Rieseberg L."/>
            <person name="Michelmore R."/>
            <person name="Lanteri S."/>
        </authorList>
    </citation>
    <scope>NUCLEOTIDE SEQUENCE [LARGE SCALE GENOMIC DNA]</scope>
    <source>
        <strain evidence="3">2C</strain>
    </source>
</reference>
<sequence length="748" mass="77962">MYFGPRVRFSPPMAYQHSDECVGTSNIAAEGSESAVEIQIKTLDSQLYSFRVDKNMPVLAFKEKIASDVGLPVGQQRLIFRGKVLKDEHRLSEYHVESGHTLHLVARQPSDSQPSSGTGTATANGSNTGQDANAPGSRPRVGHVSHSVVLGTFGVGDQNEGGTPDINRVIGAVLNSIGIGGQISTVGIGGPHPNMQFNVPVQVAQGNEAGLNVNNQGQMGNPGQHATQGLQIPLGAGIAIPTLATVPIPDSLHTLSEFMDRMEQALSQNGYQQNQPANGAERSPAVELPSSARGVPMPAALAVVLRHAQRLLSGPAIDSLSHTAGRLDEEESCTDLTVRTQIQSEVMQSGLAMQHLGALLLELGRTMLSLRIGQSPPFSLQSNSLFGSHATPMNSTAFGPVGIGAVPRHINVHIHAGIGPRGANVEPNQGEDGNGTAADGVNLQTRGVDDSTRSENQTSAGGAGNAIPSSSATKSVNDVEGASSSPVIDNSGNASAVPLGLGLGGLQPKRRSRQTKPEATSSNPAASDAPPSNTRSTSNPAGGQLDPATIMNQVIANPALDGLLSGVSNQTGIGSPDMLRNMLGQLTQNPAMMNTVNQIAQQIDGNQDLSNMFGGGSGGGGGGGGFDLSSMVQQMMPLVAQAFGGGVSNSNVLQPPPSMDRELRSHTTTNDNSSYPQVNFHDLAEKIEHQESPEEVFLSVVEAAAHLNDNGGNADGLLSELCFEDGLAQEFMEMLKCDVSRRLEEEEE</sequence>
<dbReference type="EMBL" id="LEKV01004390">
    <property type="protein sequence ID" value="KVH95409.1"/>
    <property type="molecule type" value="Genomic_DNA"/>
</dbReference>
<dbReference type="GO" id="GO:0071818">
    <property type="term" value="C:BAT3 complex"/>
    <property type="evidence" value="ECO:0007669"/>
    <property type="project" value="TreeGrafter"/>
</dbReference>
<dbReference type="FunFam" id="3.10.20.90:FF:000154">
    <property type="entry name" value="Large proline-rich protein BAG6"/>
    <property type="match status" value="1"/>
</dbReference>
<feature type="compositionally biased region" description="Polar residues" evidence="1">
    <location>
        <begin position="268"/>
        <end position="277"/>
    </location>
</feature>
<dbReference type="InterPro" id="IPR019956">
    <property type="entry name" value="Ubiquitin_dom"/>
</dbReference>
<dbReference type="GO" id="GO:0036503">
    <property type="term" value="P:ERAD pathway"/>
    <property type="evidence" value="ECO:0007669"/>
    <property type="project" value="TreeGrafter"/>
</dbReference>
<evidence type="ECO:0000259" key="2">
    <source>
        <dbReference type="PROSITE" id="PS50053"/>
    </source>
</evidence>
<accession>A0A118JWF6</accession>
<dbReference type="SUPFAM" id="SSF54236">
    <property type="entry name" value="Ubiquitin-like"/>
    <property type="match status" value="1"/>
</dbReference>
<feature type="region of interest" description="Disordered" evidence="1">
    <location>
        <begin position="268"/>
        <end position="291"/>
    </location>
</feature>
<feature type="domain" description="Ubiquitin-like" evidence="2">
    <location>
        <begin position="36"/>
        <end position="111"/>
    </location>
</feature>
<feature type="compositionally biased region" description="Low complexity" evidence="1">
    <location>
        <begin position="115"/>
        <end position="129"/>
    </location>
</feature>
<dbReference type="PROSITE" id="PS00299">
    <property type="entry name" value="UBIQUITIN_1"/>
    <property type="match status" value="1"/>
</dbReference>
<feature type="region of interest" description="Disordered" evidence="1">
    <location>
        <begin position="418"/>
        <end position="546"/>
    </location>
</feature>
<evidence type="ECO:0000313" key="4">
    <source>
        <dbReference type="Proteomes" id="UP000243975"/>
    </source>
</evidence>
<feature type="region of interest" description="Disordered" evidence="1">
    <location>
        <begin position="106"/>
        <end position="142"/>
    </location>
</feature>
<gene>
    <name evidence="3" type="ORF">Ccrd_002506</name>
</gene>
<dbReference type="GO" id="GO:0051787">
    <property type="term" value="F:misfolded protein binding"/>
    <property type="evidence" value="ECO:0007669"/>
    <property type="project" value="TreeGrafter"/>
</dbReference>
<feature type="compositionally biased region" description="Polar residues" evidence="1">
    <location>
        <begin position="467"/>
        <end position="494"/>
    </location>
</feature>
<dbReference type="STRING" id="59895.A0A118JWF6"/>
<dbReference type="Pfam" id="PF00240">
    <property type="entry name" value="ubiquitin"/>
    <property type="match status" value="1"/>
</dbReference>
<keyword evidence="4" id="KW-1185">Reference proteome</keyword>
<comment type="caution">
    <text evidence="3">The sequence shown here is derived from an EMBL/GenBank/DDBJ whole genome shotgun (WGS) entry which is preliminary data.</text>
</comment>
<dbReference type="PANTHER" id="PTHR15204:SF9">
    <property type="entry name" value="UBIQUITIN-RELATED"/>
    <property type="match status" value="1"/>
</dbReference>